<feature type="signal peptide" evidence="2">
    <location>
        <begin position="1"/>
        <end position="31"/>
    </location>
</feature>
<dbReference type="Proteomes" id="UP000182975">
    <property type="component" value="Unassembled WGS sequence"/>
</dbReference>
<dbReference type="Pfam" id="PF09479">
    <property type="entry name" value="Flg_new"/>
    <property type="match status" value="1"/>
</dbReference>
<proteinExistence type="predicted"/>
<evidence type="ECO:0000313" key="5">
    <source>
        <dbReference type="Proteomes" id="UP000182975"/>
    </source>
</evidence>
<name>A0A1H8QM04_9ACTN</name>
<dbReference type="InterPro" id="IPR042229">
    <property type="entry name" value="Listeria/Bacterioides_rpt_sf"/>
</dbReference>
<feature type="domain" description="DUF5648" evidence="3">
    <location>
        <begin position="780"/>
        <end position="910"/>
    </location>
</feature>
<gene>
    <name evidence="4" type="ORF">SAMN02910314_00533</name>
</gene>
<evidence type="ECO:0000313" key="4">
    <source>
        <dbReference type="EMBL" id="SEO55056.1"/>
    </source>
</evidence>
<accession>A0A1H8QM04</accession>
<dbReference type="RefSeq" id="WP_177168495.1">
    <property type="nucleotide sequence ID" value="NZ_FOEC01000002.1"/>
</dbReference>
<dbReference type="GO" id="GO:0030313">
    <property type="term" value="C:cell envelope"/>
    <property type="evidence" value="ECO:0007669"/>
    <property type="project" value="UniProtKB-SubCell"/>
</dbReference>
<dbReference type="InterPro" id="IPR013378">
    <property type="entry name" value="InlB-like_B-rpt"/>
</dbReference>
<evidence type="ECO:0000259" key="3">
    <source>
        <dbReference type="Pfam" id="PF18885"/>
    </source>
</evidence>
<reference evidence="5" key="1">
    <citation type="submission" date="2016-10" db="EMBL/GenBank/DDBJ databases">
        <authorList>
            <person name="Varghese N."/>
        </authorList>
    </citation>
    <scope>NUCLEOTIDE SEQUENCE [LARGE SCALE GENOMIC DNA]</scope>
    <source>
        <strain evidence="5">DSM 21843</strain>
    </source>
</reference>
<comment type="subcellular location">
    <subcellularLocation>
        <location evidence="1">Cell envelope</location>
    </subcellularLocation>
</comment>
<dbReference type="AlphaFoldDB" id="A0A1H8QM04"/>
<keyword evidence="5" id="KW-1185">Reference proteome</keyword>
<evidence type="ECO:0000256" key="2">
    <source>
        <dbReference type="SAM" id="SignalP"/>
    </source>
</evidence>
<dbReference type="EMBL" id="FOEC01000002">
    <property type="protein sequence ID" value="SEO55056.1"/>
    <property type="molecule type" value="Genomic_DNA"/>
</dbReference>
<dbReference type="PROSITE" id="PS51257">
    <property type="entry name" value="PROKAR_LIPOPROTEIN"/>
    <property type="match status" value="1"/>
</dbReference>
<dbReference type="Gene3D" id="2.60.40.4270">
    <property type="entry name" value="Listeria-Bacteroides repeat domain"/>
    <property type="match status" value="1"/>
</dbReference>
<keyword evidence="2" id="KW-0732">Signal</keyword>
<dbReference type="Pfam" id="PF18885">
    <property type="entry name" value="DUF5648"/>
    <property type="match status" value="1"/>
</dbReference>
<evidence type="ECO:0000256" key="1">
    <source>
        <dbReference type="ARBA" id="ARBA00004196"/>
    </source>
</evidence>
<feature type="chain" id="PRO_5010361060" evidence="2">
    <location>
        <begin position="32"/>
        <end position="911"/>
    </location>
</feature>
<sequence>MANARIRITLLALGAALALACAFLLPAPAWAATTFTVTYTNADSTPHSPTVIDPTNVLDGDAVAGTPLAATLTTWGATGQTTWYVVEAMTSITISERIETAGDVRLVLLDGSTLTAQNGIAVNENASLTIYGQGNGTGKLVSTYDAVQSGAAIGSDTSHAPGAISLLGGMIHASTGVAGGAAIGGGYECAGNIVTIARGTVLAETGALGGAGIGAGSGSSDGGSLVITGGNVQITTTNAQVTNGTDNGGLRITKQDYPTSTDYYATSTRFTYYDTAGSNSFNGAYVAWIPACAVAFDSNGGSGTMPTQPFAKDAARNLTPCAFTCTGYAFAGWSDSRTATLPTYLDGASFSTNTDTTLYAVWNRIIDEPTPVQGLVYNGQPQIGVSTNARYVLSNASATNAGEYTATATPAPGYCWSDGSTEAREIAWSIAPAPLTVLGAQATGRVYEEGNTTVTISGGTLDGVIAGEAVTLGGAPLGTMTSDSAGTNKPITVSGYTLVGDSSICANYALQQPTDLVVNIEKAPVEYTAPMPAPDLVYNGTSQELVTAGTVTGGTITYYLNDVIQEEAPRGIDAGKYSITWIITSDSNHTTGASGVITGSFDVNIAQATPAFALNGTSDRAFPNAFTITFNADSEPKVNVKGAKFSANVADGKITITPRETGTATVTVATAKTKNYEASAHVFTLISTTGEIQVTVNAPALTYTGSPQSLGSISTIPANATVKYGTTADECTLSSAPSRTVIGTYTTYYTVEAPYYTTKTGSWQTTISAPGGDTPTISQAMYRLYNPNGGEHFYTASAEERDGLRKLGWKYEGIGWKAPVFSNTPVYRLYNPNGGDHHYTASAEERDWLRGLGWKYEGIGWYSDDNKTTPLYRLYNPNAKSGSHHYTTSASERDGLRKLGWHYEGIGWYGL</sequence>
<protein>
    <submittedName>
        <fullName evidence="4">Repeat domain (List_Bact_rpt)</fullName>
    </submittedName>
</protein>
<organism evidence="4 5">
    <name type="scientific">Denitrobacterium detoxificans</name>
    <dbReference type="NCBI Taxonomy" id="79604"/>
    <lineage>
        <taxon>Bacteria</taxon>
        <taxon>Bacillati</taxon>
        <taxon>Actinomycetota</taxon>
        <taxon>Coriobacteriia</taxon>
        <taxon>Eggerthellales</taxon>
        <taxon>Eggerthellaceae</taxon>
        <taxon>Denitrobacterium</taxon>
    </lineage>
</organism>
<dbReference type="InterPro" id="IPR043708">
    <property type="entry name" value="DUF5648"/>
</dbReference>